<organism evidence="2">
    <name type="scientific">Ixodes ricinus</name>
    <name type="common">Common tick</name>
    <name type="synonym">Acarus ricinus</name>
    <dbReference type="NCBI Taxonomy" id="34613"/>
    <lineage>
        <taxon>Eukaryota</taxon>
        <taxon>Metazoa</taxon>
        <taxon>Ecdysozoa</taxon>
        <taxon>Arthropoda</taxon>
        <taxon>Chelicerata</taxon>
        <taxon>Arachnida</taxon>
        <taxon>Acari</taxon>
        <taxon>Parasitiformes</taxon>
        <taxon>Ixodida</taxon>
        <taxon>Ixodoidea</taxon>
        <taxon>Ixodidae</taxon>
        <taxon>Ixodinae</taxon>
        <taxon>Ixodes</taxon>
    </lineage>
</organism>
<sequence>MICTSVLGLAAGFVMVVFAGPPWDADLWQAGLERRARAPCMHGLQTSQPNFRRRRESITFVVGLQGLAPVLVRRWFSRKRTLKSPSLRSSL</sequence>
<protein>
    <submittedName>
        <fullName evidence="2">Putative secreted protein</fullName>
    </submittedName>
</protein>
<dbReference type="AlphaFoldDB" id="A0A6B0UBK9"/>
<dbReference type="EMBL" id="GIFC01004454">
    <property type="protein sequence ID" value="MXU86537.1"/>
    <property type="molecule type" value="Transcribed_RNA"/>
</dbReference>
<reference evidence="2" key="1">
    <citation type="submission" date="2019-12" db="EMBL/GenBank/DDBJ databases">
        <title>An insight into the sialome of adult female Ixodes ricinus ticks feeding for 6 days.</title>
        <authorList>
            <person name="Perner J."/>
            <person name="Ribeiro J.M.C."/>
        </authorList>
    </citation>
    <scope>NUCLEOTIDE SEQUENCE</scope>
    <source>
        <strain evidence="2">Semi-engorged</strain>
        <tissue evidence="2">Salivary glands</tissue>
    </source>
</reference>
<evidence type="ECO:0000313" key="2">
    <source>
        <dbReference type="EMBL" id="MXU86537.1"/>
    </source>
</evidence>
<evidence type="ECO:0000256" key="1">
    <source>
        <dbReference type="SAM" id="SignalP"/>
    </source>
</evidence>
<feature type="chain" id="PRO_5025561811" evidence="1">
    <location>
        <begin position="20"/>
        <end position="91"/>
    </location>
</feature>
<keyword evidence="1" id="KW-0732">Signal</keyword>
<proteinExistence type="predicted"/>
<accession>A0A6B0UBK9</accession>
<name>A0A6B0UBK9_IXORI</name>
<feature type="signal peptide" evidence="1">
    <location>
        <begin position="1"/>
        <end position="19"/>
    </location>
</feature>